<evidence type="ECO:0000259" key="5">
    <source>
        <dbReference type="PROSITE" id="PS50893"/>
    </source>
</evidence>
<dbReference type="FunFam" id="3.40.50.300:FF:000425">
    <property type="entry name" value="Probable ABC transporter, ATP-binding subunit"/>
    <property type="match status" value="1"/>
</dbReference>
<name>A0A0L0W6T0_GOTPU</name>
<dbReference type="SUPFAM" id="SSF50331">
    <property type="entry name" value="MOP-like"/>
    <property type="match status" value="1"/>
</dbReference>
<dbReference type="GO" id="GO:0043190">
    <property type="term" value="C:ATP-binding cassette (ABC) transporter complex"/>
    <property type="evidence" value="ECO:0007669"/>
    <property type="project" value="InterPro"/>
</dbReference>
<sequence length="341" mass="38565">MSKVELKNIVKLFDNKKILDNVNLTVEEGELVSLLGPSGCGKTTTLKIISGLLDTDEGDVLVNGKSILNTPVEQRNITIVFQDYLLFPHLNVEENIGFGLKMRKIDKKQISLKTKEMLELVRLSRFEKKKISELSGGQKQRIALARALAVEPKVLLLDEPFSNLDMRLREDMRLFILDIQKRLKITTILVTHDKEEALMMSDKIAIMLDGKINQFGSPTELYEKPVSPEVANFFGDKNYIDGVVKNGIFKSSIFTAEMSLDKCCEGKLMIKPEDVNIKKREGISNIIGTINTKRYAGDRLYYTVIVDDTELKCISNSNIHFSEGDEVEVCIDFDKAIFYEA</sequence>
<dbReference type="PATRIC" id="fig|1503.3.peg.1294"/>
<dbReference type="PROSITE" id="PS00211">
    <property type="entry name" value="ABC_TRANSPORTER_1"/>
    <property type="match status" value="1"/>
</dbReference>
<dbReference type="Gene3D" id="3.40.50.300">
    <property type="entry name" value="P-loop containing nucleotide triphosphate hydrolases"/>
    <property type="match status" value="1"/>
</dbReference>
<dbReference type="OrthoDB" id="9802264at2"/>
<evidence type="ECO:0000256" key="1">
    <source>
        <dbReference type="ARBA" id="ARBA00022448"/>
    </source>
</evidence>
<evidence type="ECO:0000313" key="6">
    <source>
        <dbReference type="EMBL" id="KNF07258.1"/>
    </source>
</evidence>
<dbReference type="AlphaFoldDB" id="A0A0L0W6T0"/>
<dbReference type="InterPro" id="IPR013611">
    <property type="entry name" value="Transp-assoc_OB_typ2"/>
</dbReference>
<dbReference type="STRING" id="1503.CLPU_20c00340"/>
<dbReference type="EC" id="7.6.2.9" evidence="4"/>
<keyword evidence="2" id="KW-0547">Nucleotide-binding</keyword>
<dbReference type="InterPro" id="IPR008995">
    <property type="entry name" value="Mo/tungstate-bd_C_term_dom"/>
</dbReference>
<dbReference type="InterPro" id="IPR017871">
    <property type="entry name" value="ABC_transporter-like_CS"/>
</dbReference>
<dbReference type="SMART" id="SM00382">
    <property type="entry name" value="AAA"/>
    <property type="match status" value="1"/>
</dbReference>
<dbReference type="PROSITE" id="PS50893">
    <property type="entry name" value="ABC_TRANSPORTER_2"/>
    <property type="match status" value="1"/>
</dbReference>
<dbReference type="Pfam" id="PF00005">
    <property type="entry name" value="ABC_tran"/>
    <property type="match status" value="1"/>
</dbReference>
<organism evidence="6 7">
    <name type="scientific">Gottschalkia purinilytica</name>
    <name type="common">Clostridium purinilyticum</name>
    <dbReference type="NCBI Taxonomy" id="1503"/>
    <lineage>
        <taxon>Bacteria</taxon>
        <taxon>Bacillati</taxon>
        <taxon>Bacillota</taxon>
        <taxon>Tissierellia</taxon>
        <taxon>Tissierellales</taxon>
        <taxon>Gottschalkiaceae</taxon>
        <taxon>Gottschalkia</taxon>
    </lineage>
</organism>
<dbReference type="EMBL" id="LGSS01000020">
    <property type="protein sequence ID" value="KNF07258.1"/>
    <property type="molecule type" value="Genomic_DNA"/>
</dbReference>
<dbReference type="GO" id="GO:0015418">
    <property type="term" value="F:ABC-type quaternary ammonium compound transporting activity"/>
    <property type="evidence" value="ECO:0007669"/>
    <property type="project" value="UniProtKB-EC"/>
</dbReference>
<comment type="caution">
    <text evidence="6">The sequence shown here is derived from an EMBL/GenBank/DDBJ whole genome shotgun (WGS) entry which is preliminary data.</text>
</comment>
<dbReference type="InterPro" id="IPR003439">
    <property type="entry name" value="ABC_transporter-like_ATP-bd"/>
</dbReference>
<gene>
    <name evidence="6" type="ORF">CLPU_20c00340</name>
</gene>
<reference evidence="7" key="1">
    <citation type="submission" date="2015-07" db="EMBL/GenBank/DDBJ databases">
        <title>Draft genome sequence of the purine-degrading Gottschalkia purinilyticum DSM 1384 (formerly Clostridium purinilyticum).</title>
        <authorList>
            <person name="Poehlein A."/>
            <person name="Schiel-Bengelsdorf B."/>
            <person name="Bengelsdorf F.R."/>
            <person name="Daniel R."/>
            <person name="Duerre P."/>
        </authorList>
    </citation>
    <scope>NUCLEOTIDE SEQUENCE [LARGE SCALE GENOMIC DNA]</scope>
    <source>
        <strain evidence="7">DSM 1384</strain>
    </source>
</reference>
<dbReference type="InterPro" id="IPR050093">
    <property type="entry name" value="ABC_SmlMolc_Importer"/>
</dbReference>
<dbReference type="GO" id="GO:0005524">
    <property type="term" value="F:ATP binding"/>
    <property type="evidence" value="ECO:0007669"/>
    <property type="project" value="UniProtKB-KW"/>
</dbReference>
<keyword evidence="1" id="KW-0813">Transport</keyword>
<dbReference type="PANTHER" id="PTHR42781:SF4">
    <property type="entry name" value="SPERMIDINE_PUTRESCINE IMPORT ATP-BINDING PROTEIN POTA"/>
    <property type="match status" value="1"/>
</dbReference>
<evidence type="ECO:0000256" key="3">
    <source>
        <dbReference type="ARBA" id="ARBA00022840"/>
    </source>
</evidence>
<dbReference type="RefSeq" id="WP_050378618.1">
    <property type="nucleotide sequence ID" value="NZ_LGSS01000020.1"/>
</dbReference>
<keyword evidence="7" id="KW-1185">Reference proteome</keyword>
<dbReference type="SUPFAM" id="SSF52540">
    <property type="entry name" value="P-loop containing nucleoside triphosphate hydrolases"/>
    <property type="match status" value="1"/>
</dbReference>
<dbReference type="Proteomes" id="UP000037267">
    <property type="component" value="Unassembled WGS sequence"/>
</dbReference>
<dbReference type="GO" id="GO:0016887">
    <property type="term" value="F:ATP hydrolysis activity"/>
    <property type="evidence" value="ECO:0007669"/>
    <property type="project" value="InterPro"/>
</dbReference>
<feature type="domain" description="ABC transporter" evidence="5">
    <location>
        <begin position="4"/>
        <end position="234"/>
    </location>
</feature>
<dbReference type="Pfam" id="PF08402">
    <property type="entry name" value="TOBE_2"/>
    <property type="match status" value="1"/>
</dbReference>
<protein>
    <recommendedName>
        <fullName evidence="4">ABC-type quaternary amine transporter</fullName>
        <ecNumber evidence="4">7.6.2.9</ecNumber>
    </recommendedName>
</protein>
<proteinExistence type="predicted"/>
<evidence type="ECO:0000256" key="4">
    <source>
        <dbReference type="ARBA" id="ARBA00066388"/>
    </source>
</evidence>
<dbReference type="InterPro" id="IPR027417">
    <property type="entry name" value="P-loop_NTPase"/>
</dbReference>
<evidence type="ECO:0000256" key="2">
    <source>
        <dbReference type="ARBA" id="ARBA00022741"/>
    </source>
</evidence>
<keyword evidence="3" id="KW-0067">ATP-binding</keyword>
<evidence type="ECO:0000313" key="7">
    <source>
        <dbReference type="Proteomes" id="UP000037267"/>
    </source>
</evidence>
<accession>A0A0L0W6T0</accession>
<dbReference type="PANTHER" id="PTHR42781">
    <property type="entry name" value="SPERMIDINE/PUTRESCINE IMPORT ATP-BINDING PROTEIN POTA"/>
    <property type="match status" value="1"/>
</dbReference>
<dbReference type="InterPro" id="IPR003593">
    <property type="entry name" value="AAA+_ATPase"/>
</dbReference>